<evidence type="ECO:0000313" key="3">
    <source>
        <dbReference type="EMBL" id="KRG77179.1"/>
    </source>
</evidence>
<feature type="transmembrane region" description="Helical" evidence="1">
    <location>
        <begin position="20"/>
        <end position="39"/>
    </location>
</feature>
<name>A0A0R0D6D8_9GAMM</name>
<dbReference type="Pfam" id="PF13387">
    <property type="entry name" value="Lnb_N"/>
    <property type="match status" value="1"/>
</dbReference>
<keyword evidence="1" id="KW-1133">Transmembrane helix</keyword>
<reference evidence="3 4" key="1">
    <citation type="submission" date="2015-05" db="EMBL/GenBank/DDBJ databases">
        <title>Genome sequencing and analysis of members of genus Stenotrophomonas.</title>
        <authorList>
            <person name="Patil P.P."/>
            <person name="Midha S."/>
            <person name="Patil P.B."/>
        </authorList>
    </citation>
    <scope>NUCLEOTIDE SEQUENCE [LARGE SCALE GENOMIC DNA]</scope>
    <source>
        <strain evidence="3 4">DSM 21508</strain>
    </source>
</reference>
<feature type="domain" description="Lnb N-terminal periplasmic" evidence="2">
    <location>
        <begin position="111"/>
        <end position="267"/>
    </location>
</feature>
<protein>
    <submittedName>
        <fullName evidence="3">Membrane protein</fullName>
    </submittedName>
</protein>
<dbReference type="AlphaFoldDB" id="A0A0R0D6D8"/>
<dbReference type="InterPro" id="IPR025178">
    <property type="entry name" value="Lnb_N"/>
</dbReference>
<gene>
    <name evidence="3" type="ORF">ABB28_01405</name>
</gene>
<dbReference type="Proteomes" id="UP000051386">
    <property type="component" value="Unassembled WGS sequence"/>
</dbReference>
<sequence>MLLGALWAGGLLFYQMPGPVWLAGLLALAWLLAAGWMALRVARGRADRRVGSAYVLGMACAALWWTALSPSQDRVWADDVAERLHVVAFDGHHVVLDNVRDFTWRSEQDYDARWVRREYDLQQLRSADLVMSYWMGPAIAHTLVSFGFADGRQLVFSLEIRKERGESFSALGGFFRKFEMTLVASEETDIIRTRTNARGEDVYLYRLHALSQAQLRTLFTGYIDQARSLDAAPAFYNTLTSNCTTIVFDLARHIAPGLPLDYRLLASGYLDEYAFDQGALAPGYSFATLKARARITARALQPQAQNDFSAWIRRGVPGTAQEDQP</sequence>
<evidence type="ECO:0000259" key="2">
    <source>
        <dbReference type="Pfam" id="PF13387"/>
    </source>
</evidence>
<keyword evidence="1" id="KW-0472">Membrane</keyword>
<dbReference type="RefSeq" id="WP_057507022.1">
    <property type="nucleotide sequence ID" value="NZ_JANUEG010000013.1"/>
</dbReference>
<dbReference type="PATRIC" id="fig|517011.3.peg.2044"/>
<feature type="transmembrane region" description="Helical" evidence="1">
    <location>
        <begin position="51"/>
        <end position="68"/>
    </location>
</feature>
<comment type="caution">
    <text evidence="3">The sequence shown here is derived from an EMBL/GenBank/DDBJ whole genome shotgun (WGS) entry which is preliminary data.</text>
</comment>
<evidence type="ECO:0000256" key="1">
    <source>
        <dbReference type="SAM" id="Phobius"/>
    </source>
</evidence>
<keyword evidence="1" id="KW-0812">Transmembrane</keyword>
<accession>A0A0R0D6D8</accession>
<dbReference type="EMBL" id="LDJK01000005">
    <property type="protein sequence ID" value="KRG77179.1"/>
    <property type="molecule type" value="Genomic_DNA"/>
</dbReference>
<proteinExistence type="predicted"/>
<keyword evidence="4" id="KW-1185">Reference proteome</keyword>
<organism evidence="3 4">
    <name type="scientific">Stenotrophomonas chelatiphaga</name>
    <dbReference type="NCBI Taxonomy" id="517011"/>
    <lineage>
        <taxon>Bacteria</taxon>
        <taxon>Pseudomonadati</taxon>
        <taxon>Pseudomonadota</taxon>
        <taxon>Gammaproteobacteria</taxon>
        <taxon>Lysobacterales</taxon>
        <taxon>Lysobacteraceae</taxon>
        <taxon>Stenotrophomonas</taxon>
    </lineage>
</organism>
<evidence type="ECO:0000313" key="4">
    <source>
        <dbReference type="Proteomes" id="UP000051386"/>
    </source>
</evidence>